<accession>A0AAD9M1F4</accession>
<sequence>MLRSEVDLEWEEMEALLENIVYEGEEDDDDDGKWKESFSIEQTASNFRVSFCLTSVSDKLTATTNIKYIEKHNRPGGAVYPENLAYHGRYFKKRVDFCNKTLFALDCG</sequence>
<gene>
    <name evidence="1" type="ORF">LX32DRAFT_692431</name>
</gene>
<dbReference type="AlphaFoldDB" id="A0AAD9M1F4"/>
<keyword evidence="2" id="KW-1185">Reference proteome</keyword>
<reference evidence="1" key="1">
    <citation type="submission" date="2021-06" db="EMBL/GenBank/DDBJ databases">
        <title>Comparative genomics, transcriptomics and evolutionary studies reveal genomic signatures of adaptation to plant cell wall in hemibiotrophic fungi.</title>
        <authorList>
            <consortium name="DOE Joint Genome Institute"/>
            <person name="Baroncelli R."/>
            <person name="Diaz J.F."/>
            <person name="Benocci T."/>
            <person name="Peng M."/>
            <person name="Battaglia E."/>
            <person name="Haridas S."/>
            <person name="Andreopoulos W."/>
            <person name="Labutti K."/>
            <person name="Pangilinan J."/>
            <person name="Floch G.L."/>
            <person name="Makela M.R."/>
            <person name="Henrissat B."/>
            <person name="Grigoriev I.V."/>
            <person name="Crouch J.A."/>
            <person name="De Vries R.P."/>
            <person name="Sukno S.A."/>
            <person name="Thon M.R."/>
        </authorList>
    </citation>
    <scope>NUCLEOTIDE SEQUENCE</scope>
    <source>
        <strain evidence="1">MAFF235873</strain>
    </source>
</reference>
<dbReference type="EMBL" id="MU842850">
    <property type="protein sequence ID" value="KAK2030551.1"/>
    <property type="molecule type" value="Genomic_DNA"/>
</dbReference>
<proteinExistence type="predicted"/>
<comment type="caution">
    <text evidence="1">The sequence shown here is derived from an EMBL/GenBank/DDBJ whole genome shotgun (WGS) entry which is preliminary data.</text>
</comment>
<evidence type="ECO:0000313" key="1">
    <source>
        <dbReference type="EMBL" id="KAK2030551.1"/>
    </source>
</evidence>
<dbReference type="Proteomes" id="UP001232148">
    <property type="component" value="Unassembled WGS sequence"/>
</dbReference>
<name>A0AAD9M1F4_9PEZI</name>
<protein>
    <submittedName>
        <fullName evidence="1">Uncharacterized protein</fullName>
    </submittedName>
</protein>
<organism evidence="1 2">
    <name type="scientific">Colletotrichum zoysiae</name>
    <dbReference type="NCBI Taxonomy" id="1216348"/>
    <lineage>
        <taxon>Eukaryota</taxon>
        <taxon>Fungi</taxon>
        <taxon>Dikarya</taxon>
        <taxon>Ascomycota</taxon>
        <taxon>Pezizomycotina</taxon>
        <taxon>Sordariomycetes</taxon>
        <taxon>Hypocreomycetidae</taxon>
        <taxon>Glomerellales</taxon>
        <taxon>Glomerellaceae</taxon>
        <taxon>Colletotrichum</taxon>
        <taxon>Colletotrichum graminicola species complex</taxon>
    </lineage>
</organism>
<evidence type="ECO:0000313" key="2">
    <source>
        <dbReference type="Proteomes" id="UP001232148"/>
    </source>
</evidence>